<sequence>MSLINKFLEITEKPRFEVVEVEKLGKIGLRLLTIETRDEWLEAQKNDPKTAFPILMKNTVCDPDSGELVLQELETEQLRKLPAMVEKDLFSKICKANGIKTQVEAKQEEELKNSEAGQN</sequence>
<dbReference type="EMBL" id="JPHZ01000035">
    <property type="protein sequence ID" value="KLT84361.1"/>
    <property type="molecule type" value="Genomic_DNA"/>
</dbReference>
<dbReference type="AlphaFoldDB" id="A0A0J0ZQ05"/>
<evidence type="ECO:0000313" key="1">
    <source>
        <dbReference type="EMBL" id="KLT84361.1"/>
    </source>
</evidence>
<reference evidence="1 2" key="1">
    <citation type="submission" date="2014-07" db="EMBL/GenBank/DDBJ databases">
        <authorList>
            <person name="Harkins D.M."/>
            <person name="Lesho E."/>
            <person name="Waterman P.E."/>
            <person name="Chan A."/>
            <person name="Fouts D.E."/>
        </authorList>
    </citation>
    <scope>NUCLEOTIDE SEQUENCE [LARGE SCALE GENOMIC DNA]</scope>
    <source>
        <strain evidence="1 2">MRSN 3527</strain>
    </source>
</reference>
<name>A0A0J0ZQ05_ACIBA</name>
<proteinExistence type="predicted"/>
<accession>A0A0J0ZQ05</accession>
<dbReference type="PATRIC" id="fig|1409923.3.peg.3930"/>
<comment type="caution">
    <text evidence="1">The sequence shown here is derived from an EMBL/GenBank/DDBJ whole genome shotgun (WGS) entry which is preliminary data.</text>
</comment>
<dbReference type="Proteomes" id="UP000036122">
    <property type="component" value="Unassembled WGS sequence"/>
</dbReference>
<organism evidence="1 2">
    <name type="scientific">Acinetobacter baumannii MRSN 3527</name>
    <dbReference type="NCBI Taxonomy" id="1409923"/>
    <lineage>
        <taxon>Bacteria</taxon>
        <taxon>Pseudomonadati</taxon>
        <taxon>Pseudomonadota</taxon>
        <taxon>Gammaproteobacteria</taxon>
        <taxon>Moraxellales</taxon>
        <taxon>Moraxellaceae</taxon>
        <taxon>Acinetobacter</taxon>
        <taxon>Acinetobacter calcoaceticus/baumannii complex</taxon>
    </lineage>
</organism>
<gene>
    <name evidence="1" type="ORF">T630_2873</name>
</gene>
<evidence type="ECO:0008006" key="3">
    <source>
        <dbReference type="Google" id="ProtNLM"/>
    </source>
</evidence>
<protein>
    <recommendedName>
        <fullName evidence="3">Phage XkdN-like protein</fullName>
    </recommendedName>
</protein>
<evidence type="ECO:0000313" key="2">
    <source>
        <dbReference type="Proteomes" id="UP000036122"/>
    </source>
</evidence>
<dbReference type="RefSeq" id="WP_000052785.1">
    <property type="nucleotide sequence ID" value="NZ_JPHZ01000035.1"/>
</dbReference>